<evidence type="ECO:0000256" key="7">
    <source>
        <dbReference type="ARBA" id="ARBA00022989"/>
    </source>
</evidence>
<protein>
    <submittedName>
        <fullName evidence="15">Methyl-accepting chemotaxis protein II</fullName>
    </submittedName>
</protein>
<dbReference type="Proteomes" id="UP000494272">
    <property type="component" value="Unassembled WGS sequence"/>
</dbReference>
<dbReference type="PROSITE" id="PS50111">
    <property type="entry name" value="CHEMOTAXIS_TRANSDUC_2"/>
    <property type="match status" value="1"/>
</dbReference>
<evidence type="ECO:0000256" key="4">
    <source>
        <dbReference type="ARBA" id="ARBA00022500"/>
    </source>
</evidence>
<dbReference type="Gene3D" id="1.10.287.950">
    <property type="entry name" value="Methyl-accepting chemotaxis protein"/>
    <property type="match status" value="1"/>
</dbReference>
<evidence type="ECO:0000256" key="9">
    <source>
        <dbReference type="ARBA" id="ARBA00023224"/>
    </source>
</evidence>
<dbReference type="EMBL" id="CADIKW010000003">
    <property type="protein sequence ID" value="CAB3853620.1"/>
    <property type="molecule type" value="Genomic_DNA"/>
</dbReference>
<dbReference type="Pfam" id="PF02203">
    <property type="entry name" value="TarH"/>
    <property type="match status" value="1"/>
</dbReference>
<dbReference type="Pfam" id="PF00672">
    <property type="entry name" value="HAMP"/>
    <property type="match status" value="1"/>
</dbReference>
<evidence type="ECO:0000256" key="2">
    <source>
        <dbReference type="ARBA" id="ARBA00022475"/>
    </source>
</evidence>
<comment type="subcellular location">
    <subcellularLocation>
        <location evidence="1">Cell inner membrane</location>
        <topology evidence="1">Multi-pass membrane protein</topology>
    </subcellularLocation>
</comment>
<evidence type="ECO:0000256" key="12">
    <source>
        <dbReference type="SAM" id="Phobius"/>
    </source>
</evidence>
<evidence type="ECO:0000256" key="10">
    <source>
        <dbReference type="ARBA" id="ARBA00029447"/>
    </source>
</evidence>
<dbReference type="SMART" id="SM00304">
    <property type="entry name" value="HAMP"/>
    <property type="match status" value="1"/>
</dbReference>
<dbReference type="SUPFAM" id="SSF47170">
    <property type="entry name" value="Aspartate receptor, ligand-binding domain"/>
    <property type="match status" value="1"/>
</dbReference>
<dbReference type="GO" id="GO:0005886">
    <property type="term" value="C:plasma membrane"/>
    <property type="evidence" value="ECO:0007669"/>
    <property type="project" value="UniProtKB-SubCell"/>
</dbReference>
<evidence type="ECO:0000256" key="6">
    <source>
        <dbReference type="ARBA" id="ARBA00022692"/>
    </source>
</evidence>
<dbReference type="InterPro" id="IPR003660">
    <property type="entry name" value="HAMP_dom"/>
</dbReference>
<evidence type="ECO:0000256" key="11">
    <source>
        <dbReference type="PROSITE-ProRule" id="PRU00284"/>
    </source>
</evidence>
<dbReference type="FunFam" id="1.10.287.950:FF:000001">
    <property type="entry name" value="Methyl-accepting chemotaxis sensory transducer"/>
    <property type="match status" value="1"/>
</dbReference>
<evidence type="ECO:0000313" key="15">
    <source>
        <dbReference type="EMBL" id="CAB3853620.1"/>
    </source>
</evidence>
<keyword evidence="4" id="KW-0145">Chemotaxis</keyword>
<dbReference type="PANTHER" id="PTHR43531:SF14">
    <property type="entry name" value="METHYL-ACCEPTING CHEMOTAXIS PROTEIN I-RELATED"/>
    <property type="match status" value="1"/>
</dbReference>
<feature type="transmembrane region" description="Helical" evidence="12">
    <location>
        <begin position="193"/>
        <end position="211"/>
    </location>
</feature>
<keyword evidence="9 11" id="KW-0807">Transducer</keyword>
<accession>A0A6S7CL65</accession>
<organism evidence="15 16">
    <name type="scientific">Achromobacter dolens</name>
    <dbReference type="NCBI Taxonomy" id="1287738"/>
    <lineage>
        <taxon>Bacteria</taxon>
        <taxon>Pseudomonadati</taxon>
        <taxon>Pseudomonadota</taxon>
        <taxon>Betaproteobacteria</taxon>
        <taxon>Burkholderiales</taxon>
        <taxon>Alcaligenaceae</taxon>
        <taxon>Achromobacter</taxon>
    </lineage>
</organism>
<gene>
    <name evidence="15" type="primary">tar_1</name>
    <name evidence="15" type="ORF">LMG26841_02084</name>
</gene>
<feature type="domain" description="HAMP" evidence="14">
    <location>
        <begin position="217"/>
        <end position="269"/>
    </location>
</feature>
<dbReference type="InterPro" id="IPR003122">
    <property type="entry name" value="Tar_rcpt_lig-bd"/>
</dbReference>
<feature type="domain" description="Methyl-accepting transducer" evidence="13">
    <location>
        <begin position="274"/>
        <end position="503"/>
    </location>
</feature>
<reference evidence="15 16" key="1">
    <citation type="submission" date="2020-04" db="EMBL/GenBank/DDBJ databases">
        <authorList>
            <person name="De Canck E."/>
        </authorList>
    </citation>
    <scope>NUCLEOTIDE SEQUENCE [LARGE SCALE GENOMIC DNA]</scope>
    <source>
        <strain evidence="15 16">LMG 26841</strain>
    </source>
</reference>
<dbReference type="RefSeq" id="WP_054503668.1">
    <property type="nucleotide sequence ID" value="NZ_CADIJW010000038.1"/>
</dbReference>
<evidence type="ECO:0000256" key="5">
    <source>
        <dbReference type="ARBA" id="ARBA00022519"/>
    </source>
</evidence>
<keyword evidence="3" id="KW-0488">Methylation</keyword>
<evidence type="ECO:0000256" key="1">
    <source>
        <dbReference type="ARBA" id="ARBA00004429"/>
    </source>
</evidence>
<proteinExistence type="inferred from homology"/>
<comment type="similarity">
    <text evidence="10">Belongs to the methyl-accepting chemotaxis (MCP) protein family.</text>
</comment>
<dbReference type="GO" id="GO:0004888">
    <property type="term" value="F:transmembrane signaling receptor activity"/>
    <property type="evidence" value="ECO:0007669"/>
    <property type="project" value="InterPro"/>
</dbReference>
<evidence type="ECO:0000256" key="3">
    <source>
        <dbReference type="ARBA" id="ARBA00022481"/>
    </source>
</evidence>
<dbReference type="InterPro" id="IPR004090">
    <property type="entry name" value="Chemotax_Me-accpt_rcpt"/>
</dbReference>
<dbReference type="GO" id="GO:0006935">
    <property type="term" value="P:chemotaxis"/>
    <property type="evidence" value="ECO:0007669"/>
    <property type="project" value="UniProtKB-KW"/>
</dbReference>
<dbReference type="SUPFAM" id="SSF58104">
    <property type="entry name" value="Methyl-accepting chemotaxis protein (MCP) signaling domain"/>
    <property type="match status" value="1"/>
</dbReference>
<keyword evidence="6 12" id="KW-0812">Transmembrane</keyword>
<dbReference type="PANTHER" id="PTHR43531">
    <property type="entry name" value="PROTEIN ICFG"/>
    <property type="match status" value="1"/>
</dbReference>
<evidence type="ECO:0000256" key="8">
    <source>
        <dbReference type="ARBA" id="ARBA00023136"/>
    </source>
</evidence>
<dbReference type="SMART" id="SM00283">
    <property type="entry name" value="MA"/>
    <property type="match status" value="1"/>
</dbReference>
<dbReference type="Pfam" id="PF00015">
    <property type="entry name" value="MCPsignal"/>
    <property type="match status" value="1"/>
</dbReference>
<keyword evidence="7 12" id="KW-1133">Transmembrane helix</keyword>
<dbReference type="PROSITE" id="PS50885">
    <property type="entry name" value="HAMP"/>
    <property type="match status" value="1"/>
</dbReference>
<dbReference type="InterPro" id="IPR051310">
    <property type="entry name" value="MCP_chemotaxis"/>
</dbReference>
<evidence type="ECO:0000313" key="16">
    <source>
        <dbReference type="Proteomes" id="UP000494272"/>
    </source>
</evidence>
<dbReference type="CDD" id="cd11386">
    <property type="entry name" value="MCP_signal"/>
    <property type="match status" value="1"/>
</dbReference>
<keyword evidence="2" id="KW-1003">Cell membrane</keyword>
<dbReference type="AlphaFoldDB" id="A0A6S7CL65"/>
<dbReference type="GO" id="GO:0007165">
    <property type="term" value="P:signal transduction"/>
    <property type="evidence" value="ECO:0007669"/>
    <property type="project" value="UniProtKB-KW"/>
</dbReference>
<dbReference type="PRINTS" id="PR00260">
    <property type="entry name" value="CHEMTRNSDUCR"/>
</dbReference>
<evidence type="ECO:0000259" key="13">
    <source>
        <dbReference type="PROSITE" id="PS50111"/>
    </source>
</evidence>
<sequence>MTQFLKDITIRRMILSTLLLISVLFAGQAAISVNGLRHASDALEASNDLLNEVSSLSLINDQIMRARLRLARQLEYARDGLAAPAAEEGRAIDAALEEARKNQQAFLESAKNDTPASILDPLRNDFDALVNGGIAVQRNFLAQDDIEKARAHAAGPVVTASRAFGKSIENYQAYARQRQEALIERSMTERREAFAGIGIVLGVSLLLLVLGDRYVVHFMQRPLNVVKRHFQHIAAGDLTAPIAPFGNNCVGQLIPYLQEMQASLVRTVHSVRDGVAEINTGSSEIAAGNQDLSSRTEQQAAALEETAASMEQLLSTVTSNADNARQANAMAAEASEVARRGGAAVQSAVATMREIAQDSGRIEDIVGVIDGIAFQTNILALNAAVEAARAGEQGKGFAVVAGEVRSLAQRSASAAKEIKQLLGASGATVQAGAAQVETAGRTMEEIQAAIERLTTLVGDIASASHEQVTGIDQVNTAVTQMDQVTQQNAALVEQAAAAAASLESQAQRLQHSVSTFRLPAGQQEYAPPALPARERLALSA</sequence>
<keyword evidence="16" id="KW-1185">Reference proteome</keyword>
<dbReference type="InterPro" id="IPR035440">
    <property type="entry name" value="4HB_MCP_dom_sf"/>
</dbReference>
<evidence type="ECO:0000259" key="14">
    <source>
        <dbReference type="PROSITE" id="PS50885"/>
    </source>
</evidence>
<dbReference type="InterPro" id="IPR004089">
    <property type="entry name" value="MCPsignal_dom"/>
</dbReference>
<name>A0A6S7CL65_9BURK</name>
<keyword evidence="8 12" id="KW-0472">Membrane</keyword>
<keyword evidence="5" id="KW-0997">Cell inner membrane</keyword>
<dbReference type="GeneID" id="94355627"/>